<gene>
    <name evidence="4" type="ORF">C1H46_028430</name>
</gene>
<dbReference type="AlphaFoldDB" id="A0A540LHP4"/>
<dbReference type="STRING" id="106549.A0A540LHP4"/>
<evidence type="ECO:0000313" key="5">
    <source>
        <dbReference type="Proteomes" id="UP000315295"/>
    </source>
</evidence>
<proteinExistence type="predicted"/>
<dbReference type="InterPro" id="IPR000210">
    <property type="entry name" value="BTB/POZ_dom"/>
</dbReference>
<dbReference type="EMBL" id="VIEB01000580">
    <property type="protein sequence ID" value="TQD85995.1"/>
    <property type="molecule type" value="Genomic_DNA"/>
</dbReference>
<dbReference type="SUPFAM" id="SSF54695">
    <property type="entry name" value="POZ domain"/>
    <property type="match status" value="1"/>
</dbReference>
<dbReference type="PANTHER" id="PTHR47274">
    <property type="entry name" value="BTB/POZ DOMAIN CONTAINING PROTEIN, EXPRESSED-RELATED"/>
    <property type="match status" value="1"/>
</dbReference>
<dbReference type="PANTHER" id="PTHR47274:SF1">
    <property type="entry name" value="BTB_POZ DOMAIN CONTAINING PROTEIN, EXPRESSED"/>
    <property type="match status" value="1"/>
</dbReference>
<protein>
    <recommendedName>
        <fullName evidence="3">BTB domain-containing protein</fullName>
    </recommendedName>
</protein>
<sequence>MAYRFCSVCHDQHLQQSLSDSVTMQYPSTVMTRQPAHLTSTLKDVLGWVLESDKEVKAQTEKLKFLAWPAYGDVLACSDLLVHPGDNIGPPIRAHKIILATRSKILDTITPDSSQSITLPEMTNHEELESLLEFLYHGQLPEERFSKNIYSLTLAAQKYKIAYLEELCGRHLNLSNVDVLELADSRASKRLKMNALEYIAEHKSEVVSSNKFDTFAMKHPHLCLQILKDSLFKSGLDGRQ</sequence>
<dbReference type="Gene3D" id="1.25.40.420">
    <property type="match status" value="1"/>
</dbReference>
<dbReference type="Pfam" id="PF00651">
    <property type="entry name" value="BTB"/>
    <property type="match status" value="1"/>
</dbReference>
<evidence type="ECO:0000256" key="1">
    <source>
        <dbReference type="ARBA" id="ARBA00002668"/>
    </source>
</evidence>
<dbReference type="Gene3D" id="3.30.710.10">
    <property type="entry name" value="Potassium Channel Kv1.1, Chain A"/>
    <property type="match status" value="1"/>
</dbReference>
<keyword evidence="5" id="KW-1185">Reference proteome</keyword>
<organism evidence="4 5">
    <name type="scientific">Malus baccata</name>
    <name type="common">Siberian crab apple</name>
    <name type="synonym">Pyrus baccata</name>
    <dbReference type="NCBI Taxonomy" id="106549"/>
    <lineage>
        <taxon>Eukaryota</taxon>
        <taxon>Viridiplantae</taxon>
        <taxon>Streptophyta</taxon>
        <taxon>Embryophyta</taxon>
        <taxon>Tracheophyta</taxon>
        <taxon>Spermatophyta</taxon>
        <taxon>Magnoliopsida</taxon>
        <taxon>eudicotyledons</taxon>
        <taxon>Gunneridae</taxon>
        <taxon>Pentapetalae</taxon>
        <taxon>rosids</taxon>
        <taxon>fabids</taxon>
        <taxon>Rosales</taxon>
        <taxon>Rosaceae</taxon>
        <taxon>Amygdaloideae</taxon>
        <taxon>Maleae</taxon>
        <taxon>Malus</taxon>
    </lineage>
</organism>
<dbReference type="SMART" id="SM00225">
    <property type="entry name" value="BTB"/>
    <property type="match status" value="1"/>
</dbReference>
<evidence type="ECO:0000259" key="3">
    <source>
        <dbReference type="PROSITE" id="PS50097"/>
    </source>
</evidence>
<dbReference type="InterPro" id="IPR011333">
    <property type="entry name" value="SKP1/BTB/POZ_sf"/>
</dbReference>
<dbReference type="Proteomes" id="UP000315295">
    <property type="component" value="Unassembled WGS sequence"/>
</dbReference>
<feature type="domain" description="BTB" evidence="3">
    <location>
        <begin position="78"/>
        <end position="144"/>
    </location>
</feature>
<dbReference type="PROSITE" id="PS50097">
    <property type="entry name" value="BTB"/>
    <property type="match status" value="1"/>
</dbReference>
<accession>A0A540LHP4</accession>
<evidence type="ECO:0000256" key="2">
    <source>
        <dbReference type="ARBA" id="ARBA00004906"/>
    </source>
</evidence>
<name>A0A540LHP4_MALBA</name>
<comment type="caution">
    <text evidence="4">The sequence shown here is derived from an EMBL/GenBank/DDBJ whole genome shotgun (WGS) entry which is preliminary data.</text>
</comment>
<comment type="pathway">
    <text evidence="2">Protein modification; protein ubiquitination.</text>
</comment>
<evidence type="ECO:0000313" key="4">
    <source>
        <dbReference type="EMBL" id="TQD85995.1"/>
    </source>
</evidence>
<dbReference type="InterPro" id="IPR044784">
    <property type="entry name" value="At1g01640-like"/>
</dbReference>
<comment type="function">
    <text evidence="1">May act as a substrate-specific adapter of an E3 ubiquitin-protein ligase complex (CUL3-RBX1-BTB) which mediates the ubiquitination and subsequent proteasomal degradation of target proteins.</text>
</comment>
<reference evidence="4 5" key="1">
    <citation type="journal article" date="2019" name="G3 (Bethesda)">
        <title>Sequencing of a Wild Apple (Malus baccata) Genome Unravels the Differences Between Cultivated and Wild Apple Species Regarding Disease Resistance and Cold Tolerance.</title>
        <authorList>
            <person name="Chen X."/>
        </authorList>
    </citation>
    <scope>NUCLEOTIDE SEQUENCE [LARGE SCALE GENOMIC DNA]</scope>
    <source>
        <strain evidence="5">cv. Shandingzi</strain>
        <tissue evidence="4">Leaves</tissue>
    </source>
</reference>